<dbReference type="EMBL" id="BNJK01000001">
    <property type="protein sequence ID" value="GHO90382.1"/>
    <property type="molecule type" value="Genomic_DNA"/>
</dbReference>
<sequence length="72" mass="7864">MLEKPLNRGKRDDAFAVFSEHFVILAQASRANALFVEGSLVMEKVDILGAKLPVSACLDPQLQAQDVLELPV</sequence>
<comment type="caution">
    <text evidence="1">The sequence shown here is derived from an EMBL/GenBank/DDBJ whole genome shotgun (WGS) entry which is preliminary data.</text>
</comment>
<name>A0A8J3MY02_9CHLR</name>
<reference evidence="1" key="1">
    <citation type="submission" date="2020-10" db="EMBL/GenBank/DDBJ databases">
        <title>Taxonomic study of unclassified bacteria belonging to the class Ktedonobacteria.</title>
        <authorList>
            <person name="Yabe S."/>
            <person name="Wang C.M."/>
            <person name="Zheng Y."/>
            <person name="Sakai Y."/>
            <person name="Cavaletti L."/>
            <person name="Monciardini P."/>
            <person name="Donadio S."/>
        </authorList>
    </citation>
    <scope>NUCLEOTIDE SEQUENCE</scope>
    <source>
        <strain evidence="1">ID150040</strain>
    </source>
</reference>
<dbReference type="AlphaFoldDB" id="A0A8J3MY02"/>
<evidence type="ECO:0000313" key="1">
    <source>
        <dbReference type="EMBL" id="GHO90382.1"/>
    </source>
</evidence>
<accession>A0A8J3MY02</accession>
<organism evidence="1 2">
    <name type="scientific">Reticulibacter mediterranei</name>
    <dbReference type="NCBI Taxonomy" id="2778369"/>
    <lineage>
        <taxon>Bacteria</taxon>
        <taxon>Bacillati</taxon>
        <taxon>Chloroflexota</taxon>
        <taxon>Ktedonobacteria</taxon>
        <taxon>Ktedonobacterales</taxon>
        <taxon>Reticulibacteraceae</taxon>
        <taxon>Reticulibacter</taxon>
    </lineage>
</organism>
<protein>
    <submittedName>
        <fullName evidence="1">Uncharacterized protein</fullName>
    </submittedName>
</protein>
<proteinExistence type="predicted"/>
<dbReference type="Proteomes" id="UP000597444">
    <property type="component" value="Unassembled WGS sequence"/>
</dbReference>
<gene>
    <name evidence="1" type="ORF">KSF_004300</name>
</gene>
<keyword evidence="2" id="KW-1185">Reference proteome</keyword>
<evidence type="ECO:0000313" key="2">
    <source>
        <dbReference type="Proteomes" id="UP000597444"/>
    </source>
</evidence>